<evidence type="ECO:0000313" key="11">
    <source>
        <dbReference type="EMBL" id="AWH93800.1"/>
    </source>
</evidence>
<accession>A0A2S1RC03</accession>
<dbReference type="InterPro" id="IPR034746">
    <property type="entry name" value="POTRA"/>
</dbReference>
<keyword evidence="3 11" id="KW-0132">Cell division</keyword>
<gene>
    <name evidence="11" type="ORF">A6035_06470</name>
</gene>
<keyword evidence="12" id="KW-1185">Reference proteome</keyword>
<feature type="domain" description="POTRA" evidence="10">
    <location>
        <begin position="119"/>
        <end position="187"/>
    </location>
</feature>
<keyword evidence="6 9" id="KW-0472">Membrane</keyword>
<evidence type="ECO:0000256" key="4">
    <source>
        <dbReference type="ARBA" id="ARBA00022692"/>
    </source>
</evidence>
<evidence type="ECO:0000256" key="7">
    <source>
        <dbReference type="ARBA" id="ARBA00023306"/>
    </source>
</evidence>
<evidence type="ECO:0000256" key="3">
    <source>
        <dbReference type="ARBA" id="ARBA00022618"/>
    </source>
</evidence>
<evidence type="ECO:0000256" key="8">
    <source>
        <dbReference type="SAM" id="MobiDB-lite"/>
    </source>
</evidence>
<dbReference type="GO" id="GO:0005886">
    <property type="term" value="C:plasma membrane"/>
    <property type="evidence" value="ECO:0007669"/>
    <property type="project" value="TreeGrafter"/>
</dbReference>
<dbReference type="PROSITE" id="PS51779">
    <property type="entry name" value="POTRA"/>
    <property type="match status" value="1"/>
</dbReference>
<evidence type="ECO:0000256" key="9">
    <source>
        <dbReference type="SAM" id="Phobius"/>
    </source>
</evidence>
<keyword evidence="4 9" id="KW-0812">Transmembrane</keyword>
<protein>
    <submittedName>
        <fullName evidence="11">Cell division protein FtsQ</fullName>
    </submittedName>
</protein>
<dbReference type="PANTHER" id="PTHR37820:SF1">
    <property type="entry name" value="CELL DIVISION PROTEIN FTSQ"/>
    <property type="match status" value="1"/>
</dbReference>
<dbReference type="AlphaFoldDB" id="A0A2S1RC03"/>
<feature type="compositionally biased region" description="Gly residues" evidence="8">
    <location>
        <begin position="1"/>
        <end position="12"/>
    </location>
</feature>
<dbReference type="KEGG" id="dlu:A6035_06470"/>
<dbReference type="Pfam" id="PF03799">
    <property type="entry name" value="FtsQ_DivIB_C"/>
    <property type="match status" value="1"/>
</dbReference>
<dbReference type="Pfam" id="PF08478">
    <property type="entry name" value="POTRA_1"/>
    <property type="match status" value="1"/>
</dbReference>
<sequence length="311" mass="33043">MPGGVGDRGVPGGPDAERAPGAPDVAPDADRPGAEPGPPLTEAPTEAPASDTPPTDDPDRRRAAADLRRSDERVRHSDPAVRARLRRRRRRTNRIYAGLGIALVVVLLGYIALYFLPVFSVREVSVEGTRTIPAEVVTERAAVAPGTPLLQVDTHAVARRVAGIPRVDQVTVKRDYPSGLRIELVERTALVVVEVDGEQRLVDAQGIDFGPGEVPPGTPVLTVGEDARGELPAVVRDLATVFAEVRGTAGQEITAVEVDTPASIVLTLADGRVVEWGAAGRDREKAVALQMVLEQPGQIWNVSNPALPTSR</sequence>
<dbReference type="PANTHER" id="PTHR37820">
    <property type="entry name" value="CELL DIVISION PROTEIN DIVIB"/>
    <property type="match status" value="1"/>
</dbReference>
<dbReference type="EMBL" id="CP015449">
    <property type="protein sequence ID" value="AWH93800.1"/>
    <property type="molecule type" value="Genomic_DNA"/>
</dbReference>
<keyword evidence="7" id="KW-0131">Cell cycle</keyword>
<feature type="compositionally biased region" description="Basic and acidic residues" evidence="8">
    <location>
        <begin position="57"/>
        <end position="79"/>
    </location>
</feature>
<evidence type="ECO:0000256" key="5">
    <source>
        <dbReference type="ARBA" id="ARBA00022989"/>
    </source>
</evidence>
<dbReference type="Gene3D" id="3.10.20.310">
    <property type="entry name" value="membrane protein fhac"/>
    <property type="match status" value="1"/>
</dbReference>
<evidence type="ECO:0000256" key="1">
    <source>
        <dbReference type="ARBA" id="ARBA00004370"/>
    </source>
</evidence>
<feature type="compositionally biased region" description="Low complexity" evidence="8">
    <location>
        <begin position="42"/>
        <end position="53"/>
    </location>
</feature>
<feature type="region of interest" description="Disordered" evidence="8">
    <location>
        <begin position="1"/>
        <end position="79"/>
    </location>
</feature>
<reference evidence="11 12" key="1">
    <citation type="submission" date="2016-04" db="EMBL/GenBank/DDBJ databases">
        <title>Complete genome sequence of Dietzia lutea YIM 80766T, a strain isolated from desert soil in Egypt.</title>
        <authorList>
            <person name="Zhao J."/>
            <person name="Hu B."/>
            <person name="Geng S."/>
            <person name="Nie Y."/>
            <person name="Tang Y."/>
        </authorList>
    </citation>
    <scope>NUCLEOTIDE SEQUENCE [LARGE SCALE GENOMIC DNA]</scope>
    <source>
        <strain evidence="11 12">YIM 80766</strain>
    </source>
</reference>
<dbReference type="InterPro" id="IPR013685">
    <property type="entry name" value="POTRA_FtsQ_type"/>
</dbReference>
<evidence type="ECO:0000256" key="6">
    <source>
        <dbReference type="ARBA" id="ARBA00023136"/>
    </source>
</evidence>
<feature type="transmembrane region" description="Helical" evidence="9">
    <location>
        <begin position="95"/>
        <end position="116"/>
    </location>
</feature>
<evidence type="ECO:0000313" key="12">
    <source>
        <dbReference type="Proteomes" id="UP000244928"/>
    </source>
</evidence>
<organism evidence="11 12">
    <name type="scientific">Dietzia lutea</name>
    <dbReference type="NCBI Taxonomy" id="546160"/>
    <lineage>
        <taxon>Bacteria</taxon>
        <taxon>Bacillati</taxon>
        <taxon>Actinomycetota</taxon>
        <taxon>Actinomycetes</taxon>
        <taxon>Mycobacteriales</taxon>
        <taxon>Dietziaceae</taxon>
        <taxon>Dietzia</taxon>
    </lineage>
</organism>
<dbReference type="Proteomes" id="UP000244928">
    <property type="component" value="Chromosome"/>
</dbReference>
<keyword evidence="5 9" id="KW-1133">Transmembrane helix</keyword>
<evidence type="ECO:0000259" key="10">
    <source>
        <dbReference type="PROSITE" id="PS51779"/>
    </source>
</evidence>
<comment type="subcellular location">
    <subcellularLocation>
        <location evidence="1">Membrane</location>
    </subcellularLocation>
</comment>
<dbReference type="InterPro" id="IPR005548">
    <property type="entry name" value="Cell_div_FtsQ/DivIB_C"/>
</dbReference>
<evidence type="ECO:0000256" key="2">
    <source>
        <dbReference type="ARBA" id="ARBA00022475"/>
    </source>
</evidence>
<proteinExistence type="predicted"/>
<keyword evidence="2" id="KW-1003">Cell membrane</keyword>
<dbReference type="InterPro" id="IPR050487">
    <property type="entry name" value="FtsQ_DivIB"/>
</dbReference>
<name>A0A2S1RC03_9ACTN</name>
<dbReference type="GO" id="GO:0051301">
    <property type="term" value="P:cell division"/>
    <property type="evidence" value="ECO:0007669"/>
    <property type="project" value="UniProtKB-KW"/>
</dbReference>